<gene>
    <name evidence="2" type="ORF">OP10G_0199</name>
</gene>
<dbReference type="InterPro" id="IPR035890">
    <property type="entry name" value="Anti-sigma-28_factor_FlgM_sf"/>
</dbReference>
<keyword evidence="3" id="KW-1185">Reference proteome</keyword>
<dbReference type="EMBL" id="CP007139">
    <property type="protein sequence ID" value="AIE83567.1"/>
    <property type="molecule type" value="Genomic_DNA"/>
</dbReference>
<dbReference type="Proteomes" id="UP000027982">
    <property type="component" value="Chromosome"/>
</dbReference>
<proteinExistence type="predicted"/>
<dbReference type="KEGG" id="fgi:OP10G_0199"/>
<evidence type="ECO:0000313" key="2">
    <source>
        <dbReference type="EMBL" id="AIE83567.1"/>
    </source>
</evidence>
<dbReference type="RefSeq" id="WP_025227760.1">
    <property type="nucleotide sequence ID" value="NZ_CP007139.1"/>
</dbReference>
<dbReference type="SUPFAM" id="SSF101498">
    <property type="entry name" value="Anti-sigma factor FlgM"/>
    <property type="match status" value="1"/>
</dbReference>
<dbReference type="AlphaFoldDB" id="A0A068NJG2"/>
<protein>
    <recommendedName>
        <fullName evidence="1">Anti-sigma-28 factor FlgM C-terminal domain-containing protein</fullName>
    </recommendedName>
</protein>
<reference evidence="2 3" key="1">
    <citation type="journal article" date="2014" name="PLoS ONE">
        <title>The first complete genome sequence of the class fimbriimonadia in the phylum armatimonadetes.</title>
        <authorList>
            <person name="Hu Z.Y."/>
            <person name="Wang Y.Z."/>
            <person name="Im W.T."/>
            <person name="Wang S.Y."/>
            <person name="Zhao G.P."/>
            <person name="Zheng H.J."/>
            <person name="Quan Z.X."/>
        </authorList>
    </citation>
    <scope>NUCLEOTIDE SEQUENCE [LARGE SCALE GENOMIC DNA]</scope>
    <source>
        <strain evidence="2">Gsoil 348</strain>
    </source>
</reference>
<dbReference type="Gene3D" id="6.10.140.30">
    <property type="entry name" value="Anti-sigma-28 factor FlgM"/>
    <property type="match status" value="1"/>
</dbReference>
<dbReference type="OrthoDB" id="2112849at2"/>
<accession>A0A068NJG2</accession>
<sequence>MRISDTEVQKIRSTTPANIVEEIVEIGETRVREEDHALVEKLTDEIAGMSDREAMIAELRAKIEAGTYNPSAEDIVDGMVRRAIADRIR</sequence>
<evidence type="ECO:0000313" key="3">
    <source>
        <dbReference type="Proteomes" id="UP000027982"/>
    </source>
</evidence>
<organism evidence="2 3">
    <name type="scientific">Fimbriimonas ginsengisoli Gsoil 348</name>
    <dbReference type="NCBI Taxonomy" id="661478"/>
    <lineage>
        <taxon>Bacteria</taxon>
        <taxon>Bacillati</taxon>
        <taxon>Armatimonadota</taxon>
        <taxon>Fimbriimonadia</taxon>
        <taxon>Fimbriimonadales</taxon>
        <taxon>Fimbriimonadaceae</taxon>
        <taxon>Fimbriimonas</taxon>
    </lineage>
</organism>
<feature type="domain" description="Anti-sigma-28 factor FlgM C-terminal" evidence="1">
    <location>
        <begin position="39"/>
        <end position="80"/>
    </location>
</feature>
<dbReference type="InterPro" id="IPR031316">
    <property type="entry name" value="FlgM_C"/>
</dbReference>
<dbReference type="Pfam" id="PF04316">
    <property type="entry name" value="FlgM"/>
    <property type="match status" value="1"/>
</dbReference>
<dbReference type="HOGENOM" id="CLU_2450247_0_0_0"/>
<name>A0A068NJG2_FIMGI</name>
<evidence type="ECO:0000259" key="1">
    <source>
        <dbReference type="Pfam" id="PF04316"/>
    </source>
</evidence>